<proteinExistence type="predicted"/>
<gene>
    <name evidence="2" type="ORF">MM415B01992_0006</name>
</gene>
<feature type="compositionally biased region" description="Polar residues" evidence="1">
    <location>
        <begin position="177"/>
        <end position="198"/>
    </location>
</feature>
<feature type="compositionally biased region" description="Gly residues" evidence="1">
    <location>
        <begin position="45"/>
        <end position="68"/>
    </location>
</feature>
<name>A0A6M3IED4_9ZZZZ</name>
<accession>A0A6M3IED4</accession>
<organism evidence="2">
    <name type="scientific">viral metagenome</name>
    <dbReference type="NCBI Taxonomy" id="1070528"/>
    <lineage>
        <taxon>unclassified sequences</taxon>
        <taxon>metagenomes</taxon>
        <taxon>organismal metagenomes</taxon>
    </lineage>
</organism>
<dbReference type="EMBL" id="MT141179">
    <property type="protein sequence ID" value="QJA55775.1"/>
    <property type="molecule type" value="Genomic_DNA"/>
</dbReference>
<feature type="compositionally biased region" description="Basic and acidic residues" evidence="1">
    <location>
        <begin position="203"/>
        <end position="218"/>
    </location>
</feature>
<feature type="region of interest" description="Disordered" evidence="1">
    <location>
        <begin position="34"/>
        <end position="94"/>
    </location>
</feature>
<reference evidence="2" key="1">
    <citation type="submission" date="2020-03" db="EMBL/GenBank/DDBJ databases">
        <title>The deep terrestrial virosphere.</title>
        <authorList>
            <person name="Holmfeldt K."/>
            <person name="Nilsson E."/>
            <person name="Simone D."/>
            <person name="Lopez-Fernandez M."/>
            <person name="Wu X."/>
            <person name="de Brujin I."/>
            <person name="Lundin D."/>
            <person name="Andersson A."/>
            <person name="Bertilsson S."/>
            <person name="Dopson M."/>
        </authorList>
    </citation>
    <scope>NUCLEOTIDE SEQUENCE</scope>
    <source>
        <strain evidence="2">MM415B01992</strain>
    </source>
</reference>
<feature type="compositionally biased region" description="Basic and acidic residues" evidence="1">
    <location>
        <begin position="238"/>
        <end position="251"/>
    </location>
</feature>
<feature type="region of interest" description="Disordered" evidence="1">
    <location>
        <begin position="160"/>
        <end position="278"/>
    </location>
</feature>
<protein>
    <submittedName>
        <fullName evidence="2">Uncharacterized protein</fullName>
    </submittedName>
</protein>
<feature type="compositionally biased region" description="Pro residues" evidence="1">
    <location>
        <begin position="268"/>
        <end position="278"/>
    </location>
</feature>
<sequence>MPKAILAMRTYPATLLLAIVLFLATLIITTGSLGKVRSGGDDGDGGSGMGGTGKSGEFGGSGFGGTGGPSPFFTSTDSEEQEKTPQFRIPAGEQSAPVIIAQDPQVDGSIGTGSPSELSERVIEAIDSNPLVEETRIEIAQSAEQAEKAIVADEPNAELQLVELQNAPEQPELDSLQRPQNPFQDSGSLLQNSQQERQIATAVEKESAELSKPQRDNEQQIAETIAVKLDTEQQASDQTRDRDGLPERIQRPDLPPFQRIRPIERPALMPPRVQPMRI</sequence>
<evidence type="ECO:0000256" key="1">
    <source>
        <dbReference type="SAM" id="MobiDB-lite"/>
    </source>
</evidence>
<dbReference type="AlphaFoldDB" id="A0A6M3IED4"/>
<evidence type="ECO:0000313" key="2">
    <source>
        <dbReference type="EMBL" id="QJA55775.1"/>
    </source>
</evidence>